<organism evidence="1 2">
    <name type="scientific">Desulfurella amilsii</name>
    <dbReference type="NCBI Taxonomy" id="1562698"/>
    <lineage>
        <taxon>Bacteria</taxon>
        <taxon>Pseudomonadati</taxon>
        <taxon>Campylobacterota</taxon>
        <taxon>Desulfurellia</taxon>
        <taxon>Desulfurellales</taxon>
        <taxon>Desulfurellaceae</taxon>
        <taxon>Desulfurella</taxon>
    </lineage>
</organism>
<dbReference type="AlphaFoldDB" id="A0A1X4XVI1"/>
<sequence>MTNLKCIANDLFKKAKNVADKYNCCYKRRAIIKGFIICFANARLCTKN</sequence>
<comment type="caution">
    <text evidence="1">The sequence shown here is derived from an EMBL/GenBank/DDBJ whole genome shotgun (WGS) entry which is preliminary data.</text>
</comment>
<dbReference type="Proteomes" id="UP000194141">
    <property type="component" value="Unassembled WGS sequence"/>
</dbReference>
<protein>
    <submittedName>
        <fullName evidence="1">Uncharacterized protein</fullName>
    </submittedName>
</protein>
<name>A0A1X4XVI1_9BACT</name>
<evidence type="ECO:0000313" key="2">
    <source>
        <dbReference type="Proteomes" id="UP000194141"/>
    </source>
</evidence>
<dbReference type="EMBL" id="MDSU01000018">
    <property type="protein sequence ID" value="OSS41541.1"/>
    <property type="molecule type" value="Genomic_DNA"/>
</dbReference>
<keyword evidence="2" id="KW-1185">Reference proteome</keyword>
<proteinExistence type="predicted"/>
<dbReference type="STRING" id="1562698.DESAMIL20_1094"/>
<reference evidence="1 2" key="1">
    <citation type="journal article" date="2017" name="Front. Microbiol.">
        <title>Genome Sequence of Desulfurella amilsii Strain TR1 and Comparative Genomics of Desulfurellaceae Family.</title>
        <authorList>
            <person name="Florentino A.P."/>
            <person name="Stams A.J."/>
            <person name="Sanchez-Andrea I."/>
        </authorList>
    </citation>
    <scope>NUCLEOTIDE SEQUENCE [LARGE SCALE GENOMIC DNA]</scope>
    <source>
        <strain evidence="1 2">TR1</strain>
    </source>
</reference>
<accession>A0A1X4XVI1</accession>
<evidence type="ECO:0000313" key="1">
    <source>
        <dbReference type="EMBL" id="OSS41541.1"/>
    </source>
</evidence>
<gene>
    <name evidence="1" type="ORF">DESAMIL20_1094</name>
</gene>